<dbReference type="OrthoDB" id="10599466at2759"/>
<keyword evidence="1" id="KW-1133">Transmembrane helix</keyword>
<sequence length="150" mass="16888">MAIKIVMDPKQQQNIEDSNIQFNQQQSYHVRNINDSYTIILARALLLFLLTFDIFLNAYVMMSLDRNDLMFGAATIIVGMVGQFAAITGQFGLQIADLLLHIFVVTDSLVVVLSFLMAQMSHNFMTKISFSLSMLSFLVGIFILIRNGKA</sequence>
<dbReference type="Proteomes" id="UP000790347">
    <property type="component" value="Unassembled WGS sequence"/>
</dbReference>
<feature type="transmembrane region" description="Helical" evidence="1">
    <location>
        <begin position="124"/>
        <end position="145"/>
    </location>
</feature>
<dbReference type="Proteomes" id="UP000828236">
    <property type="component" value="Unassembled WGS sequence"/>
</dbReference>
<keyword evidence="1" id="KW-0812">Transmembrane</keyword>
<reference evidence="3" key="1">
    <citation type="submission" date="2013-05" db="EMBL/GenBank/DDBJ databases">
        <authorList>
            <person name="Yim A.K.Y."/>
            <person name="Chan T.F."/>
            <person name="Ji K.M."/>
            <person name="Liu X.Y."/>
            <person name="Zhou J.W."/>
            <person name="Li R.Q."/>
            <person name="Yang K.Y."/>
            <person name="Li J."/>
            <person name="Li M."/>
            <person name="Law P.T.W."/>
            <person name="Wu Y.L."/>
            <person name="Cai Z.L."/>
            <person name="Qin H."/>
            <person name="Bao Y."/>
            <person name="Leung R.K.K."/>
            <person name="Ng P.K.S."/>
            <person name="Zou J."/>
            <person name="Zhong X.J."/>
            <person name="Ran P.X."/>
            <person name="Zhong N.S."/>
            <person name="Liu Z.G."/>
            <person name="Tsui S.K.W."/>
        </authorList>
    </citation>
    <scope>NUCLEOTIDE SEQUENCE</scope>
    <source>
        <strain evidence="3">Derf</strain>
        <tissue evidence="3">Whole organism</tissue>
    </source>
</reference>
<evidence type="ECO:0000313" key="2">
    <source>
        <dbReference type="EMBL" id="KAH7637001.1"/>
    </source>
</evidence>
<gene>
    <name evidence="3" type="ORF">DERF_009257</name>
    <name evidence="2" type="ORF">HUG17_7207</name>
</gene>
<reference evidence="3" key="4">
    <citation type="journal article" date="2022" name="Res Sq">
        <title>Comparative Genomics Reveals Insights into the Divergent Evolution of Astigmatic Mites and Household Pest Adaptations.</title>
        <authorList>
            <person name="Xiong Q."/>
            <person name="Wan A.T.-Y."/>
            <person name="Liu X.-Y."/>
            <person name="Fung C.S.-H."/>
            <person name="Xiao X."/>
            <person name="Malainual N."/>
            <person name="Hou J."/>
            <person name="Wang L."/>
            <person name="Wang M."/>
            <person name="Yang K."/>
            <person name="Cui Y."/>
            <person name="Leung E."/>
            <person name="Nong W."/>
            <person name="Shin S.-K."/>
            <person name="Au S."/>
            <person name="Jeong K.Y."/>
            <person name="Chew F.T."/>
            <person name="Hui J."/>
            <person name="Leung T.F."/>
            <person name="Tungtrongchitr A."/>
            <person name="Zhong N."/>
            <person name="Liu Z."/>
            <person name="Tsui S."/>
        </authorList>
    </citation>
    <scope>NUCLEOTIDE SEQUENCE</scope>
    <source>
        <strain evidence="3">Derf</strain>
        <tissue evidence="3">Whole organism</tissue>
    </source>
</reference>
<evidence type="ECO:0000256" key="1">
    <source>
        <dbReference type="SAM" id="Phobius"/>
    </source>
</evidence>
<proteinExistence type="predicted"/>
<keyword evidence="4" id="KW-1185">Reference proteome</keyword>
<evidence type="ECO:0000313" key="4">
    <source>
        <dbReference type="Proteomes" id="UP000790347"/>
    </source>
</evidence>
<name>A0A922HUJ8_DERFA</name>
<feature type="transmembrane region" description="Helical" evidence="1">
    <location>
        <begin position="40"/>
        <end position="62"/>
    </location>
</feature>
<feature type="transmembrane region" description="Helical" evidence="1">
    <location>
        <begin position="68"/>
        <end position="86"/>
    </location>
</feature>
<reference evidence="2" key="3">
    <citation type="journal article" date="2021" name="World Allergy Organ. J.">
        <title>Chromosome-level assembly of Dermatophagoides farinae genome and transcriptome reveals two novel allergens Der f 37 and Der f 39.</title>
        <authorList>
            <person name="Chen J."/>
            <person name="Cai Z."/>
            <person name="Fan D."/>
            <person name="Hu J."/>
            <person name="Hou Y."/>
            <person name="He Y."/>
            <person name="Zhang Z."/>
            <person name="Zhao Z."/>
            <person name="Gao P."/>
            <person name="Hu W."/>
            <person name="Sun J."/>
            <person name="Li J."/>
            <person name="Ji K."/>
        </authorList>
    </citation>
    <scope>NUCLEOTIDE SEQUENCE</scope>
    <source>
        <strain evidence="2">JKM2019</strain>
    </source>
</reference>
<keyword evidence="1" id="KW-0472">Membrane</keyword>
<dbReference type="AlphaFoldDB" id="A0A922HUJ8"/>
<evidence type="ECO:0000313" key="3">
    <source>
        <dbReference type="EMBL" id="KAH9510749.1"/>
    </source>
</evidence>
<accession>A0A922HUJ8</accession>
<feature type="transmembrane region" description="Helical" evidence="1">
    <location>
        <begin position="98"/>
        <end position="118"/>
    </location>
</feature>
<reference evidence="2" key="2">
    <citation type="submission" date="2020-06" db="EMBL/GenBank/DDBJ databases">
        <authorList>
            <person name="Ji K."/>
            <person name="Li J."/>
        </authorList>
    </citation>
    <scope>NUCLEOTIDE SEQUENCE</scope>
    <source>
        <strain evidence="2">JKM2019</strain>
        <tissue evidence="2">Whole body</tissue>
    </source>
</reference>
<dbReference type="EMBL" id="SDOV01000009">
    <property type="protein sequence ID" value="KAH7637001.1"/>
    <property type="molecule type" value="Genomic_DNA"/>
</dbReference>
<protein>
    <submittedName>
        <fullName evidence="3">Uncharacterized protein</fullName>
    </submittedName>
</protein>
<comment type="caution">
    <text evidence="3">The sequence shown here is derived from an EMBL/GenBank/DDBJ whole genome shotgun (WGS) entry which is preliminary data.</text>
</comment>
<organism evidence="3 4">
    <name type="scientific">Dermatophagoides farinae</name>
    <name type="common">American house dust mite</name>
    <dbReference type="NCBI Taxonomy" id="6954"/>
    <lineage>
        <taxon>Eukaryota</taxon>
        <taxon>Metazoa</taxon>
        <taxon>Ecdysozoa</taxon>
        <taxon>Arthropoda</taxon>
        <taxon>Chelicerata</taxon>
        <taxon>Arachnida</taxon>
        <taxon>Acari</taxon>
        <taxon>Acariformes</taxon>
        <taxon>Sarcoptiformes</taxon>
        <taxon>Astigmata</taxon>
        <taxon>Psoroptidia</taxon>
        <taxon>Analgoidea</taxon>
        <taxon>Pyroglyphidae</taxon>
        <taxon>Dermatophagoidinae</taxon>
        <taxon>Dermatophagoides</taxon>
    </lineage>
</organism>
<dbReference type="EMBL" id="ASGP02000004">
    <property type="protein sequence ID" value="KAH9510749.1"/>
    <property type="molecule type" value="Genomic_DNA"/>
</dbReference>